<dbReference type="AlphaFoldDB" id="A0A386UTU7"/>
<organism evidence="1 2">
    <name type="scientific">Paracoccus yeei</name>
    <dbReference type="NCBI Taxonomy" id="147645"/>
    <lineage>
        <taxon>Bacteria</taxon>
        <taxon>Pseudomonadati</taxon>
        <taxon>Pseudomonadota</taxon>
        <taxon>Alphaproteobacteria</taxon>
        <taxon>Rhodobacterales</taxon>
        <taxon>Paracoccaceae</taxon>
        <taxon>Paracoccus</taxon>
    </lineage>
</organism>
<proteinExistence type="predicted"/>
<reference evidence="2" key="1">
    <citation type="submission" date="2018-07" db="EMBL/GenBank/DDBJ databases">
        <title>Genome Structure of the Opportunistic Pathogen Paracoccus yeei (Alphaproteobacteria) and Identification of Putative Virulence Factors.</title>
        <authorList>
            <person name="Lasek R."/>
            <person name="Szuplewska M."/>
            <person name="Mitura M."/>
            <person name="Decewicz P."/>
            <person name="Chmielowska C."/>
            <person name="Pawlot A."/>
            <person name="Sentkowska D."/>
            <person name="Czarnecki J."/>
            <person name="Bartosik D."/>
        </authorList>
    </citation>
    <scope>NUCLEOTIDE SEQUENCE [LARGE SCALE GENOMIC DNA]</scope>
    <source>
        <strain evidence="2">CCUG 32053</strain>
        <plasmid evidence="2">pyee4</plasmid>
    </source>
</reference>
<protein>
    <submittedName>
        <fullName evidence="1">Uncharacterized protein</fullName>
    </submittedName>
</protein>
<name>A0A386UTU7_9RHOB</name>
<keyword evidence="1" id="KW-0614">Plasmid</keyword>
<sequence length="83" mass="9213">MMPVGTCPIRRGSATVPIDAKEVTLEKLLDQTATRTIRSVQDFGNDRDHSVRIWGLPEDVGDAGSDEEFLKRLPISIMSNTRT</sequence>
<dbReference type="EMBL" id="CP031082">
    <property type="protein sequence ID" value="AYF04087.1"/>
    <property type="molecule type" value="Genomic_DNA"/>
</dbReference>
<dbReference type="Proteomes" id="UP000272010">
    <property type="component" value="Plasmid pYEE4"/>
</dbReference>
<geneLocation type="plasmid" evidence="2">
    <name>pyee4</name>
</geneLocation>
<gene>
    <name evidence="1" type="ORF">PY32053_04588</name>
</gene>
<evidence type="ECO:0000313" key="1">
    <source>
        <dbReference type="EMBL" id="AYF04087.1"/>
    </source>
</evidence>
<accession>A0A386UTU7</accession>
<evidence type="ECO:0000313" key="2">
    <source>
        <dbReference type="Proteomes" id="UP000272010"/>
    </source>
</evidence>